<dbReference type="PANTHER" id="PTHR11545:SF2">
    <property type="entry name" value="LARGE RIBOSOMAL SUBUNIT PROTEIN UL13M"/>
    <property type="match status" value="1"/>
</dbReference>
<dbReference type="OrthoDB" id="9801330at2"/>
<keyword evidence="9" id="KW-1185">Reference proteome</keyword>
<dbReference type="STRING" id="1198114.AciX9_3055"/>
<dbReference type="PANTHER" id="PTHR11545">
    <property type="entry name" value="RIBOSOMAL PROTEIN L13"/>
    <property type="match status" value="1"/>
</dbReference>
<dbReference type="GO" id="GO:0006412">
    <property type="term" value="P:translation"/>
    <property type="evidence" value="ECO:0007669"/>
    <property type="project" value="UniProtKB-UniRule"/>
</dbReference>
<accession>E8X094</accession>
<comment type="similarity">
    <text evidence="1 4 5">Belongs to the universal ribosomal protein uL13 family.</text>
</comment>
<evidence type="ECO:0000256" key="6">
    <source>
        <dbReference type="RuleBase" id="RU003878"/>
    </source>
</evidence>
<dbReference type="InterPro" id="IPR005823">
    <property type="entry name" value="Ribosomal_uL13_bac-type"/>
</dbReference>
<dbReference type="eggNOG" id="COG0102">
    <property type="taxonomic scope" value="Bacteria"/>
</dbReference>
<dbReference type="PIRSF" id="PIRSF002181">
    <property type="entry name" value="Ribosomal_L13"/>
    <property type="match status" value="1"/>
</dbReference>
<evidence type="ECO:0000313" key="9">
    <source>
        <dbReference type="Proteomes" id="UP000000343"/>
    </source>
</evidence>
<dbReference type="GO" id="GO:0017148">
    <property type="term" value="P:negative regulation of translation"/>
    <property type="evidence" value="ECO:0007669"/>
    <property type="project" value="TreeGrafter"/>
</dbReference>
<dbReference type="AlphaFoldDB" id="E8X094"/>
<dbReference type="NCBIfam" id="TIGR01066">
    <property type="entry name" value="rplM_bact"/>
    <property type="match status" value="1"/>
</dbReference>
<gene>
    <name evidence="4 6" type="primary">rplM</name>
    <name evidence="8" type="ordered locus">AciX9_3055</name>
</gene>
<evidence type="ECO:0000256" key="5">
    <source>
        <dbReference type="RuleBase" id="RU003877"/>
    </source>
</evidence>
<keyword evidence="2 4" id="KW-0689">Ribosomal protein</keyword>
<comment type="function">
    <text evidence="4 6">This protein is one of the early assembly proteins of the 50S ribosomal subunit, although it is not seen to bind rRNA by itself. It is important during the early stages of 50S assembly.</text>
</comment>
<dbReference type="RefSeq" id="WP_013581389.1">
    <property type="nucleotide sequence ID" value="NC_015064.1"/>
</dbReference>
<dbReference type="InterPro" id="IPR023563">
    <property type="entry name" value="Ribosomal_uL13_CS"/>
</dbReference>
<evidence type="ECO:0000256" key="1">
    <source>
        <dbReference type="ARBA" id="ARBA00006227"/>
    </source>
</evidence>
<evidence type="ECO:0000313" key="8">
    <source>
        <dbReference type="EMBL" id="ADW70075.1"/>
    </source>
</evidence>
<dbReference type="HOGENOM" id="CLU_082184_2_2_0"/>
<feature type="region of interest" description="Disordered" evidence="7">
    <location>
        <begin position="147"/>
        <end position="170"/>
    </location>
</feature>
<name>E8X094_GRATM</name>
<dbReference type="Gene3D" id="3.90.1180.10">
    <property type="entry name" value="Ribosomal protein L13"/>
    <property type="match status" value="1"/>
</dbReference>
<organism evidence="9">
    <name type="scientific">Granulicella tundricola (strain ATCC BAA-1859 / DSM 23138 / MP5ACTX9)</name>
    <dbReference type="NCBI Taxonomy" id="1198114"/>
    <lineage>
        <taxon>Bacteria</taxon>
        <taxon>Pseudomonadati</taxon>
        <taxon>Acidobacteriota</taxon>
        <taxon>Terriglobia</taxon>
        <taxon>Terriglobales</taxon>
        <taxon>Acidobacteriaceae</taxon>
        <taxon>Granulicella</taxon>
    </lineage>
</organism>
<keyword evidence="3 4" id="KW-0687">Ribonucleoprotein</keyword>
<evidence type="ECO:0000256" key="7">
    <source>
        <dbReference type="SAM" id="MobiDB-lite"/>
    </source>
</evidence>
<dbReference type="GO" id="GO:0003729">
    <property type="term" value="F:mRNA binding"/>
    <property type="evidence" value="ECO:0007669"/>
    <property type="project" value="TreeGrafter"/>
</dbReference>
<dbReference type="KEGG" id="acm:AciX9_3055"/>
<sequence length="170" mass="18654">MNNTTTIPSGKDIQRKWFVIDAAGKTLGRLSTTAASILAGKLNPLYTPYIDMGDHVIVINAEKIVLTGLKADSKMYRRYTGFPGGLREESFIKLLARRPEAIVEQSIKGMLPKSKMGRQMATKLKVYKGGQHPHFAQQPVPLEFHASNAKKTPGVPKPGQPTHHIPALEG</sequence>
<dbReference type="HAMAP" id="MF_01366">
    <property type="entry name" value="Ribosomal_uL13"/>
    <property type="match status" value="1"/>
</dbReference>
<dbReference type="PaxDb" id="1198114-AciX9_3055"/>
<dbReference type="CDD" id="cd00392">
    <property type="entry name" value="Ribosomal_L13"/>
    <property type="match status" value="1"/>
</dbReference>
<protein>
    <recommendedName>
        <fullName evidence="4">Large ribosomal subunit protein uL13</fullName>
    </recommendedName>
</protein>
<dbReference type="PROSITE" id="PS00783">
    <property type="entry name" value="RIBOSOMAL_L13"/>
    <property type="match status" value="1"/>
</dbReference>
<dbReference type="Proteomes" id="UP000000343">
    <property type="component" value="Chromosome"/>
</dbReference>
<comment type="subunit">
    <text evidence="4">Part of the 50S ribosomal subunit.</text>
</comment>
<reference evidence="9" key="1">
    <citation type="submission" date="2011-01" db="EMBL/GenBank/DDBJ databases">
        <title>Complete sequence of chromosome of Acidobacterium sp. MP5ACTX9.</title>
        <authorList>
            <consortium name="US DOE Joint Genome Institute"/>
            <person name="Lucas S."/>
            <person name="Copeland A."/>
            <person name="Lapidus A."/>
            <person name="Cheng J.-F."/>
            <person name="Goodwin L."/>
            <person name="Pitluck S."/>
            <person name="Teshima H."/>
            <person name="Detter J.C."/>
            <person name="Han C."/>
            <person name="Tapia R."/>
            <person name="Land M."/>
            <person name="Hauser L."/>
            <person name="Kyrpides N."/>
            <person name="Ivanova N."/>
            <person name="Ovchinnikova G."/>
            <person name="Pagani I."/>
            <person name="Rawat S.R."/>
            <person name="Mannisto M."/>
            <person name="Haggblom M.M."/>
            <person name="Woyke T."/>
        </authorList>
    </citation>
    <scope>NUCLEOTIDE SEQUENCE [LARGE SCALE GENOMIC DNA]</scope>
    <source>
        <strain evidence="9">MP5ACTX9</strain>
    </source>
</reference>
<dbReference type="GO" id="GO:0003735">
    <property type="term" value="F:structural constituent of ribosome"/>
    <property type="evidence" value="ECO:0007669"/>
    <property type="project" value="InterPro"/>
</dbReference>
<dbReference type="GO" id="GO:0022625">
    <property type="term" value="C:cytosolic large ribosomal subunit"/>
    <property type="evidence" value="ECO:0007669"/>
    <property type="project" value="TreeGrafter"/>
</dbReference>
<dbReference type="Pfam" id="PF00572">
    <property type="entry name" value="Ribosomal_L13"/>
    <property type="match status" value="1"/>
</dbReference>
<evidence type="ECO:0000256" key="4">
    <source>
        <dbReference type="HAMAP-Rule" id="MF_01366"/>
    </source>
</evidence>
<dbReference type="SUPFAM" id="SSF52161">
    <property type="entry name" value="Ribosomal protein L13"/>
    <property type="match status" value="1"/>
</dbReference>
<proteinExistence type="inferred from homology"/>
<dbReference type="InterPro" id="IPR005822">
    <property type="entry name" value="Ribosomal_uL13"/>
</dbReference>
<evidence type="ECO:0000256" key="3">
    <source>
        <dbReference type="ARBA" id="ARBA00023274"/>
    </source>
</evidence>
<evidence type="ECO:0000256" key="2">
    <source>
        <dbReference type="ARBA" id="ARBA00022980"/>
    </source>
</evidence>
<dbReference type="InterPro" id="IPR036899">
    <property type="entry name" value="Ribosomal_uL13_sf"/>
</dbReference>
<dbReference type="EMBL" id="CP002480">
    <property type="protein sequence ID" value="ADW70075.1"/>
    <property type="molecule type" value="Genomic_DNA"/>
</dbReference>